<feature type="compositionally biased region" description="Basic and acidic residues" evidence="2">
    <location>
        <begin position="81"/>
        <end position="100"/>
    </location>
</feature>
<evidence type="ECO:0000313" key="3">
    <source>
        <dbReference type="EMBL" id="KXS19407.1"/>
    </source>
</evidence>
<protein>
    <submittedName>
        <fullName evidence="3">Uncharacterized protein</fullName>
    </submittedName>
</protein>
<feature type="compositionally biased region" description="Low complexity" evidence="2">
    <location>
        <begin position="251"/>
        <end position="266"/>
    </location>
</feature>
<name>A0A139ARN8_GONPJ</name>
<keyword evidence="4" id="KW-1185">Reference proteome</keyword>
<feature type="compositionally biased region" description="Acidic residues" evidence="2">
    <location>
        <begin position="240"/>
        <end position="250"/>
    </location>
</feature>
<evidence type="ECO:0000256" key="1">
    <source>
        <dbReference type="SAM" id="Coils"/>
    </source>
</evidence>
<keyword evidence="1" id="KW-0175">Coiled coil</keyword>
<feature type="region of interest" description="Disordered" evidence="2">
    <location>
        <begin position="1"/>
        <end position="374"/>
    </location>
</feature>
<evidence type="ECO:0000313" key="4">
    <source>
        <dbReference type="Proteomes" id="UP000070544"/>
    </source>
</evidence>
<feature type="compositionally biased region" description="Basic and acidic residues" evidence="2">
    <location>
        <begin position="294"/>
        <end position="303"/>
    </location>
</feature>
<sequence>MSSKNHRKSRGAKASEVSVGSTSAPSANPVVLADPHFDGYTLRNREIPPETVDGVDGTGPTEPEGSSTTKANCTGDATEADDPHFDGYSLRTREIPDPRTDVTSSSSGQPEVPYDDPHFDGYTLRNREIPDPHSQEDTVDGSIVGTTSASSAASGKGSQSGTNRRRTQVEPQPIPPAKPARTPRSRSTANSASTTSVDVTPVTNRRATRSAAAAVPSPAKPPALRGAARKTPKRSRADTEDSEDNNDDASPESMSVQSQSSIAESVLVEIPGNGSAPGVASGSSRTPNPKRARKADNSKDEAVKGTGRRQSVMGNDAVAEGGDATPAKRGRKSTAVSTDNPGTFMAPTPRKGRRRATSTASKIGDLEDGDGADGMRLRADSEVSVATELTMGTTADSQIVEPKVGQRENKDVQMDDAQESPATQFEEGLMNPVAVEPDVVLTKNATAETSAATLTDSSQLLSPSAPLPAELPPVIAPITVAFGTQTIIATTADGGTQTFTPHLHSLGITVKPTTSSAYAQADLPLVPDPVAPLIAQVADLQSQNEELQKSVQAANSEKAKVLEKAKAKDTVIEQMRKELEQKLVDIAVQRRAQEELGASAGAKLEKELKACEDERRKLEEERQGIQSEHQELRRRWLLVREVRKTQWDEIDWNVDADLNEEEKPLPDFGSENPTIREVPSDNGASSVSTERLFALSLSTDGETQKLETGKKVQMIDTGEDVELVEEWEEEIMVAKGSSAVEAEFRDDEVQNGPDEERRCIVM</sequence>
<evidence type="ECO:0000256" key="2">
    <source>
        <dbReference type="SAM" id="MobiDB-lite"/>
    </source>
</evidence>
<dbReference type="Proteomes" id="UP000070544">
    <property type="component" value="Unassembled WGS sequence"/>
</dbReference>
<feature type="region of interest" description="Disordered" evidence="2">
    <location>
        <begin position="662"/>
        <end position="687"/>
    </location>
</feature>
<gene>
    <name evidence="3" type="ORF">M427DRAFT_52848</name>
</gene>
<feature type="compositionally biased region" description="Low complexity" evidence="2">
    <location>
        <begin position="180"/>
        <end position="196"/>
    </location>
</feature>
<feature type="compositionally biased region" description="Low complexity" evidence="2">
    <location>
        <begin position="141"/>
        <end position="162"/>
    </location>
</feature>
<organism evidence="3 4">
    <name type="scientific">Gonapodya prolifera (strain JEL478)</name>
    <name type="common">Monoblepharis prolifera</name>
    <dbReference type="NCBI Taxonomy" id="1344416"/>
    <lineage>
        <taxon>Eukaryota</taxon>
        <taxon>Fungi</taxon>
        <taxon>Fungi incertae sedis</taxon>
        <taxon>Chytridiomycota</taxon>
        <taxon>Chytridiomycota incertae sedis</taxon>
        <taxon>Monoblepharidomycetes</taxon>
        <taxon>Monoblepharidales</taxon>
        <taxon>Gonapodyaceae</taxon>
        <taxon>Gonapodya</taxon>
    </lineage>
</organism>
<dbReference type="AlphaFoldDB" id="A0A139ARN8"/>
<reference evidence="3 4" key="1">
    <citation type="journal article" date="2015" name="Genome Biol. Evol.">
        <title>Phylogenomic analyses indicate that early fungi evolved digesting cell walls of algal ancestors of land plants.</title>
        <authorList>
            <person name="Chang Y."/>
            <person name="Wang S."/>
            <person name="Sekimoto S."/>
            <person name="Aerts A.L."/>
            <person name="Choi C."/>
            <person name="Clum A."/>
            <person name="LaButti K.M."/>
            <person name="Lindquist E.A."/>
            <person name="Yee Ngan C."/>
            <person name="Ohm R.A."/>
            <person name="Salamov A.A."/>
            <person name="Grigoriev I.V."/>
            <person name="Spatafora J.W."/>
            <person name="Berbee M.L."/>
        </authorList>
    </citation>
    <scope>NUCLEOTIDE SEQUENCE [LARGE SCALE GENOMIC DNA]</scope>
    <source>
        <strain evidence="3 4">JEL478</strain>
    </source>
</reference>
<feature type="compositionally biased region" description="Basic and acidic residues" evidence="2">
    <location>
        <begin position="115"/>
        <end position="136"/>
    </location>
</feature>
<feature type="coiled-coil region" evidence="1">
    <location>
        <begin position="537"/>
        <end position="635"/>
    </location>
</feature>
<feature type="compositionally biased region" description="Basic residues" evidence="2">
    <location>
        <begin position="1"/>
        <end position="11"/>
    </location>
</feature>
<accession>A0A139ARN8</accession>
<dbReference type="EMBL" id="KQ965738">
    <property type="protein sequence ID" value="KXS19407.1"/>
    <property type="molecule type" value="Genomic_DNA"/>
</dbReference>
<proteinExistence type="predicted"/>